<dbReference type="Proteomes" id="UP000184465">
    <property type="component" value="Unassembled WGS sequence"/>
</dbReference>
<evidence type="ECO:0000256" key="1">
    <source>
        <dbReference type="SAM" id="Coils"/>
    </source>
</evidence>
<feature type="coiled-coil region" evidence="1">
    <location>
        <begin position="156"/>
        <end position="187"/>
    </location>
</feature>
<sequence>MNISKIKKIFKEKFTLVIIPHSGKKTKQLKLHKAIVYSALIFFTSSSIFFIASTFYLFAKKADLTKELMIKQGDIKGLNSIIKHQDIEINELKRTTQIVRNKLNQLYELEDRVRNMVGLKPNNNTTNSPVTSRSIGSIIDTLSDEELYNLADNESIDAITSLIESEKDNYDELIKEVEKQLKYLESIPNKWPVNGKITSKFGYRIHPISNRRQFHKGIDIANKSGTNITSAGSGIVTYSGWNGGYGNVIIISHGYGYKSVYAHNKKNLVKVGERVKQGQVIAKLGNTGKSTGPHVHFEVHYKGKQIDPLQILEGNKK</sequence>
<evidence type="ECO:0000313" key="4">
    <source>
        <dbReference type="EMBL" id="SHK15478.1"/>
    </source>
</evidence>
<dbReference type="Gene3D" id="2.70.70.10">
    <property type="entry name" value="Glucose Permease (Domain IIA)"/>
    <property type="match status" value="1"/>
</dbReference>
<dbReference type="RefSeq" id="WP_084112003.1">
    <property type="nucleotide sequence ID" value="NZ_FRAG01000030.1"/>
</dbReference>
<keyword evidence="4" id="KW-0378">Hydrolase</keyword>
<reference evidence="4 5" key="1">
    <citation type="submission" date="2016-11" db="EMBL/GenBank/DDBJ databases">
        <authorList>
            <person name="Jaros S."/>
            <person name="Januszkiewicz K."/>
            <person name="Wedrychowicz H."/>
        </authorList>
    </citation>
    <scope>NUCLEOTIDE SEQUENCE [LARGE SCALE GENOMIC DNA]</scope>
    <source>
        <strain evidence="4 5">DSM 15212</strain>
    </source>
</reference>
<dbReference type="AlphaFoldDB" id="A0A1M6Q5Q7"/>
<dbReference type="STRING" id="1121301.SAMN02745912_02436"/>
<dbReference type="FunFam" id="2.70.70.10:FF:000006">
    <property type="entry name" value="M23 family peptidase"/>
    <property type="match status" value="1"/>
</dbReference>
<feature type="domain" description="M23ase beta-sheet core" evidence="3">
    <location>
        <begin position="213"/>
        <end position="308"/>
    </location>
</feature>
<dbReference type="InterPro" id="IPR011055">
    <property type="entry name" value="Dup_hybrid_motif"/>
</dbReference>
<dbReference type="InterPro" id="IPR050570">
    <property type="entry name" value="Cell_wall_metabolism_enzyme"/>
</dbReference>
<protein>
    <submittedName>
        <fullName evidence="4">Murein DD-endopeptidase MepM and murein hydrolase activator NlpD, contain LysM domain</fullName>
    </submittedName>
</protein>
<keyword evidence="5" id="KW-1185">Reference proteome</keyword>
<dbReference type="GO" id="GO:0004222">
    <property type="term" value="F:metalloendopeptidase activity"/>
    <property type="evidence" value="ECO:0007669"/>
    <property type="project" value="TreeGrafter"/>
</dbReference>
<organism evidence="4 5">
    <name type="scientific">Paramaledivibacter caminithermalis (strain DSM 15212 / CIP 107654 / DViRD3)</name>
    <name type="common">Clostridium caminithermale</name>
    <dbReference type="NCBI Taxonomy" id="1121301"/>
    <lineage>
        <taxon>Bacteria</taxon>
        <taxon>Bacillati</taxon>
        <taxon>Bacillota</taxon>
        <taxon>Clostridia</taxon>
        <taxon>Peptostreptococcales</taxon>
        <taxon>Caminicellaceae</taxon>
        <taxon>Paramaledivibacter</taxon>
    </lineage>
</organism>
<dbReference type="EMBL" id="FRAG01000030">
    <property type="protein sequence ID" value="SHK15478.1"/>
    <property type="molecule type" value="Genomic_DNA"/>
</dbReference>
<keyword evidence="2" id="KW-0812">Transmembrane</keyword>
<feature type="transmembrane region" description="Helical" evidence="2">
    <location>
        <begin position="34"/>
        <end position="59"/>
    </location>
</feature>
<dbReference type="OrthoDB" id="9809488at2"/>
<gene>
    <name evidence="4" type="ORF">SAMN02745912_02436</name>
</gene>
<accession>A0A1M6Q5Q7</accession>
<dbReference type="InterPro" id="IPR016047">
    <property type="entry name" value="M23ase_b-sheet_dom"/>
</dbReference>
<dbReference type="PANTHER" id="PTHR21666">
    <property type="entry name" value="PEPTIDASE-RELATED"/>
    <property type="match status" value="1"/>
</dbReference>
<keyword evidence="2" id="KW-0472">Membrane</keyword>
<evidence type="ECO:0000256" key="2">
    <source>
        <dbReference type="SAM" id="Phobius"/>
    </source>
</evidence>
<dbReference type="SUPFAM" id="SSF51261">
    <property type="entry name" value="Duplicated hybrid motif"/>
    <property type="match status" value="1"/>
</dbReference>
<keyword evidence="1" id="KW-0175">Coiled coil</keyword>
<dbReference type="CDD" id="cd12797">
    <property type="entry name" value="M23_peptidase"/>
    <property type="match status" value="1"/>
</dbReference>
<evidence type="ECO:0000259" key="3">
    <source>
        <dbReference type="Pfam" id="PF01551"/>
    </source>
</evidence>
<keyword evidence="2" id="KW-1133">Transmembrane helix</keyword>
<evidence type="ECO:0000313" key="5">
    <source>
        <dbReference type="Proteomes" id="UP000184465"/>
    </source>
</evidence>
<dbReference type="Pfam" id="PF01551">
    <property type="entry name" value="Peptidase_M23"/>
    <property type="match status" value="1"/>
</dbReference>
<proteinExistence type="predicted"/>
<name>A0A1M6Q5Q7_PARC5</name>
<dbReference type="PANTHER" id="PTHR21666:SF270">
    <property type="entry name" value="MUREIN HYDROLASE ACTIVATOR ENVC"/>
    <property type="match status" value="1"/>
</dbReference>